<proteinExistence type="predicted"/>
<evidence type="ECO:0000313" key="2">
    <source>
        <dbReference type="Proteomes" id="UP000218334"/>
    </source>
</evidence>
<reference evidence="2" key="1">
    <citation type="journal article" date="2017" name="Nat. Ecol. Evol.">
        <title>Genome expansion and lineage-specific genetic innovations in the forest pathogenic fungi Armillaria.</title>
        <authorList>
            <person name="Sipos G."/>
            <person name="Prasanna A.N."/>
            <person name="Walter M.C."/>
            <person name="O'Connor E."/>
            <person name="Balint B."/>
            <person name="Krizsan K."/>
            <person name="Kiss B."/>
            <person name="Hess J."/>
            <person name="Varga T."/>
            <person name="Slot J."/>
            <person name="Riley R."/>
            <person name="Boka B."/>
            <person name="Rigling D."/>
            <person name="Barry K."/>
            <person name="Lee J."/>
            <person name="Mihaltcheva S."/>
            <person name="LaButti K."/>
            <person name="Lipzen A."/>
            <person name="Waldron R."/>
            <person name="Moloney N.M."/>
            <person name="Sperisen C."/>
            <person name="Kredics L."/>
            <person name="Vagvoelgyi C."/>
            <person name="Patrignani A."/>
            <person name="Fitzpatrick D."/>
            <person name="Nagy I."/>
            <person name="Doyle S."/>
            <person name="Anderson J.B."/>
            <person name="Grigoriev I.V."/>
            <person name="Gueldener U."/>
            <person name="Muensterkoetter M."/>
            <person name="Nagy L.G."/>
        </authorList>
    </citation>
    <scope>NUCLEOTIDE SEQUENCE [LARGE SCALE GENOMIC DNA]</scope>
    <source>
        <strain evidence="2">28-4</strain>
    </source>
</reference>
<organism evidence="1 2">
    <name type="scientific">Armillaria solidipes</name>
    <dbReference type="NCBI Taxonomy" id="1076256"/>
    <lineage>
        <taxon>Eukaryota</taxon>
        <taxon>Fungi</taxon>
        <taxon>Dikarya</taxon>
        <taxon>Basidiomycota</taxon>
        <taxon>Agaricomycotina</taxon>
        <taxon>Agaricomycetes</taxon>
        <taxon>Agaricomycetidae</taxon>
        <taxon>Agaricales</taxon>
        <taxon>Marasmiineae</taxon>
        <taxon>Physalacriaceae</taxon>
        <taxon>Armillaria</taxon>
    </lineage>
</organism>
<sequence>LAMISLYSPPDIDLLRRSSNVLWSCQSQGDEGLAVIPVKYIQSVVAMVPFSVVFLGQNWADWVFVVEKPGLDVADMGGYTEDDTEESQ</sequence>
<accession>A0A2H3AZC9</accession>
<feature type="non-terminal residue" evidence="1">
    <location>
        <position position="1"/>
    </location>
</feature>
<dbReference type="EMBL" id="KZ293470">
    <property type="protein sequence ID" value="PBK62044.1"/>
    <property type="molecule type" value="Genomic_DNA"/>
</dbReference>
<gene>
    <name evidence="1" type="ORF">ARMSODRAFT_895970</name>
</gene>
<evidence type="ECO:0000313" key="1">
    <source>
        <dbReference type="EMBL" id="PBK62044.1"/>
    </source>
</evidence>
<dbReference type="STRING" id="1076256.A0A2H3AZC9"/>
<name>A0A2H3AZC9_9AGAR</name>
<keyword evidence="2" id="KW-1185">Reference proteome</keyword>
<dbReference type="Proteomes" id="UP000218334">
    <property type="component" value="Unassembled WGS sequence"/>
</dbReference>
<dbReference type="AlphaFoldDB" id="A0A2H3AZC9"/>
<protein>
    <submittedName>
        <fullName evidence="1">Uncharacterized protein</fullName>
    </submittedName>
</protein>